<organism evidence="4">
    <name type="scientific">viral metagenome</name>
    <dbReference type="NCBI Taxonomy" id="1070528"/>
    <lineage>
        <taxon>unclassified sequences</taxon>
        <taxon>metagenomes</taxon>
        <taxon>organismal metagenomes</taxon>
    </lineage>
</organism>
<dbReference type="EMBL" id="MN739968">
    <property type="protein sequence ID" value="QHT80380.1"/>
    <property type="molecule type" value="Genomic_DNA"/>
</dbReference>
<evidence type="ECO:0000313" key="4">
    <source>
        <dbReference type="EMBL" id="QHT80380.1"/>
    </source>
</evidence>
<evidence type="ECO:0000256" key="3">
    <source>
        <dbReference type="SAM" id="Coils"/>
    </source>
</evidence>
<dbReference type="GO" id="GO:0035591">
    <property type="term" value="F:signaling adaptor activity"/>
    <property type="evidence" value="ECO:0007669"/>
    <property type="project" value="TreeGrafter"/>
</dbReference>
<dbReference type="PANTHER" id="PTHR47566">
    <property type="match status" value="1"/>
</dbReference>
<dbReference type="SUPFAM" id="SSF52058">
    <property type="entry name" value="L domain-like"/>
    <property type="match status" value="1"/>
</dbReference>
<keyword evidence="1" id="KW-0433">Leucine-rich repeat</keyword>
<dbReference type="PANTHER" id="PTHR47566:SF1">
    <property type="entry name" value="PROTEIN NUD1"/>
    <property type="match status" value="1"/>
</dbReference>
<dbReference type="InterPro" id="IPR032675">
    <property type="entry name" value="LRR_dom_sf"/>
</dbReference>
<keyword evidence="2" id="KW-0677">Repeat</keyword>
<proteinExistence type="predicted"/>
<protein>
    <submittedName>
        <fullName evidence="4">Uncharacterized protein</fullName>
    </submittedName>
</protein>
<accession>A0A6C0HJ30</accession>
<evidence type="ECO:0000256" key="2">
    <source>
        <dbReference type="ARBA" id="ARBA00022737"/>
    </source>
</evidence>
<dbReference type="Gene3D" id="3.80.10.10">
    <property type="entry name" value="Ribonuclease Inhibitor"/>
    <property type="match status" value="1"/>
</dbReference>
<name>A0A6C0HJ30_9ZZZZ</name>
<feature type="coiled-coil region" evidence="3">
    <location>
        <begin position="16"/>
        <end position="45"/>
    </location>
</feature>
<evidence type="ECO:0000256" key="1">
    <source>
        <dbReference type="ARBA" id="ARBA00022614"/>
    </source>
</evidence>
<dbReference type="InterPro" id="IPR052574">
    <property type="entry name" value="CDIRP"/>
</dbReference>
<dbReference type="PROSITE" id="PS51450">
    <property type="entry name" value="LRR"/>
    <property type="match status" value="1"/>
</dbReference>
<keyword evidence="3" id="KW-0175">Coiled coil</keyword>
<reference evidence="4" key="1">
    <citation type="journal article" date="2020" name="Nature">
        <title>Giant virus diversity and host interactions through global metagenomics.</title>
        <authorList>
            <person name="Schulz F."/>
            <person name="Roux S."/>
            <person name="Paez-Espino D."/>
            <person name="Jungbluth S."/>
            <person name="Walsh D.A."/>
            <person name="Denef V.J."/>
            <person name="McMahon K.D."/>
            <person name="Konstantinidis K.T."/>
            <person name="Eloe-Fadrosh E.A."/>
            <person name="Kyrpides N.C."/>
            <person name="Woyke T."/>
        </authorList>
    </citation>
    <scope>NUCLEOTIDE SEQUENCE</scope>
    <source>
        <strain evidence="4">GVMAG-M-3300023184-120</strain>
    </source>
</reference>
<dbReference type="AlphaFoldDB" id="A0A6C0HJ30"/>
<dbReference type="InterPro" id="IPR001611">
    <property type="entry name" value="Leu-rich_rpt"/>
</dbReference>
<sequence length="498" mass="58286">MEEVEINFENADNVENDKVEDKKVIIEEEEEEEEDEELMAFLEGENKKKDEIHFPQLKGVVDLKELNKFPNVKTLFFVNGHIRRIKNIPSTIIRINAPNNEIQAIDELPESLEVLNVAHNAIKTIDLGNVLNLTELNVSYNKLAKLERLPSSLEVLKCEFNNISELDLKGLVIKQLYCNNNPKLRLLNIPSTIEDGNYSNNLINQNSDRDFPHDYVVMQTDYRKKLDEYFKLKSHYENEVKKAYRKANSKILEANRDKNPKRLFQKLRNFKNPKSMPPCKGCGKDGGMSFTITSDVYGAQCANNPKCDWKLAINRATFGNREKLIYEYMTDMEELKDLFIKSKMDSLFRYFSDDSIKDSFQKRMKSYQFCGEQLKKHLDTHNHIYYNEEKKKLIQDKEKEINTFLEEVKSKLADTSGEDRQTIIDDVVRIQDTEIRPLVEYIRRLRYESFKMIDTNDRTEYKLCTEEVTVDKLDSLLSGTMTVSNSEKDIDWGEDDSF</sequence>